<dbReference type="CDD" id="cd00093">
    <property type="entry name" value="HTH_XRE"/>
    <property type="match status" value="1"/>
</dbReference>
<comment type="caution">
    <text evidence="3">The sequence shown here is derived from an EMBL/GenBank/DDBJ whole genome shotgun (WGS) entry which is preliminary data.</text>
</comment>
<dbReference type="SMART" id="SM00530">
    <property type="entry name" value="HTH_XRE"/>
    <property type="match status" value="1"/>
</dbReference>
<sequence length="125" mass="14352">MSMTFGQKIKELRVAQGWGQEHLANKMGMDRANISNYERDVVKNVPADVLMKFADLFKVSADYLLGKSEIKDSIDTETEFIEKLELSDDRLLRNVTLTLDGEELTKDEAMHIIAYLRTVRQLKQS</sequence>
<dbReference type="SUPFAM" id="SSF47413">
    <property type="entry name" value="lambda repressor-like DNA-binding domains"/>
    <property type="match status" value="1"/>
</dbReference>
<protein>
    <submittedName>
        <fullName evidence="3">Helix-turn-helix domain-containing protein</fullName>
    </submittedName>
</protein>
<dbReference type="RefSeq" id="WP_377500908.1">
    <property type="nucleotide sequence ID" value="NZ_JBHMDO010000047.1"/>
</dbReference>
<name>A0ABV5L175_9BACL</name>
<evidence type="ECO:0000313" key="4">
    <source>
        <dbReference type="Proteomes" id="UP001589747"/>
    </source>
</evidence>
<dbReference type="Gene3D" id="1.10.260.40">
    <property type="entry name" value="lambda repressor-like DNA-binding domains"/>
    <property type="match status" value="1"/>
</dbReference>
<keyword evidence="1" id="KW-0238">DNA-binding</keyword>
<dbReference type="PANTHER" id="PTHR46558">
    <property type="entry name" value="TRACRIPTIONAL REGULATORY PROTEIN-RELATED-RELATED"/>
    <property type="match status" value="1"/>
</dbReference>
<dbReference type="InterPro" id="IPR001387">
    <property type="entry name" value="Cro/C1-type_HTH"/>
</dbReference>
<dbReference type="PANTHER" id="PTHR46558:SF13">
    <property type="entry name" value="HTH-TYPE TRANSCRIPTIONAL REGULATOR IMMR"/>
    <property type="match status" value="1"/>
</dbReference>
<organism evidence="3 4">
    <name type="scientific">Paenibacillus aurantiacus</name>
    <dbReference type="NCBI Taxonomy" id="1936118"/>
    <lineage>
        <taxon>Bacteria</taxon>
        <taxon>Bacillati</taxon>
        <taxon>Bacillota</taxon>
        <taxon>Bacilli</taxon>
        <taxon>Bacillales</taxon>
        <taxon>Paenibacillaceae</taxon>
        <taxon>Paenibacillus</taxon>
    </lineage>
</organism>
<dbReference type="Pfam" id="PF01381">
    <property type="entry name" value="HTH_3"/>
    <property type="match status" value="1"/>
</dbReference>
<proteinExistence type="predicted"/>
<accession>A0ABV5L175</accession>
<dbReference type="PROSITE" id="PS50943">
    <property type="entry name" value="HTH_CROC1"/>
    <property type="match status" value="1"/>
</dbReference>
<evidence type="ECO:0000259" key="2">
    <source>
        <dbReference type="PROSITE" id="PS50943"/>
    </source>
</evidence>
<evidence type="ECO:0000256" key="1">
    <source>
        <dbReference type="ARBA" id="ARBA00023125"/>
    </source>
</evidence>
<evidence type="ECO:0000313" key="3">
    <source>
        <dbReference type="EMBL" id="MFB9330067.1"/>
    </source>
</evidence>
<dbReference type="Proteomes" id="UP001589747">
    <property type="component" value="Unassembled WGS sequence"/>
</dbReference>
<keyword evidence="4" id="KW-1185">Reference proteome</keyword>
<gene>
    <name evidence="3" type="ORF">ACFFSY_29340</name>
</gene>
<feature type="domain" description="HTH cro/C1-type" evidence="2">
    <location>
        <begin position="9"/>
        <end position="64"/>
    </location>
</feature>
<reference evidence="3 4" key="1">
    <citation type="submission" date="2024-09" db="EMBL/GenBank/DDBJ databases">
        <authorList>
            <person name="Sun Q."/>
            <person name="Mori K."/>
        </authorList>
    </citation>
    <scope>NUCLEOTIDE SEQUENCE [LARGE SCALE GENOMIC DNA]</scope>
    <source>
        <strain evidence="3 4">TISTR 2452</strain>
    </source>
</reference>
<dbReference type="EMBL" id="JBHMDO010000047">
    <property type="protein sequence ID" value="MFB9330067.1"/>
    <property type="molecule type" value="Genomic_DNA"/>
</dbReference>
<dbReference type="InterPro" id="IPR010982">
    <property type="entry name" value="Lambda_DNA-bd_dom_sf"/>
</dbReference>